<gene>
    <name evidence="1" type="ORF">DXZ20_06270</name>
</gene>
<dbReference type="AlphaFoldDB" id="A0A6M0RGB3"/>
<sequence>MWIDLETKTTEQLKIRLHHPNNHFHHYCGFGLHIVSEFECPELLPIAATHSPPDIVIRVGPVPRLLEGHQLDDGFSQVKPDAYLLRLDNIANYYVTNGCEIVVQPHASCSDSLIRLYLFSQCIGALLHQRHQLILHASAIATDQGALIFMGPSGSGKSTLAAGLIDAGYKLLAEDLCALEFSPGRGFQVLPGMAQLRLWHDTIQQLGHNKKLMQRVWQKEDKYSRLLQDELASVPTALRMIYLLNPGDVENVDITPLSMPEMTAAIVKNVFRGEYTQALGVQKRLFRQTAELIRAGQIHQLTRPKNGFSLINQITLLQKVHSL</sequence>
<accession>A0A6M0RGB3</accession>
<dbReference type="Gene3D" id="3.40.50.300">
    <property type="entry name" value="P-loop containing nucleotide triphosphate hydrolases"/>
    <property type="match status" value="1"/>
</dbReference>
<organism evidence="1 2">
    <name type="scientific">Adonisia turfae CCMR0081</name>
    <dbReference type="NCBI Taxonomy" id="2292702"/>
    <lineage>
        <taxon>Bacteria</taxon>
        <taxon>Bacillati</taxon>
        <taxon>Cyanobacteriota</taxon>
        <taxon>Adonisia</taxon>
        <taxon>Adonisia turfae</taxon>
    </lineage>
</organism>
<dbReference type="SUPFAM" id="SSF53795">
    <property type="entry name" value="PEP carboxykinase-like"/>
    <property type="match status" value="1"/>
</dbReference>
<dbReference type="CDD" id="cd01983">
    <property type="entry name" value="SIMIBI"/>
    <property type="match status" value="1"/>
</dbReference>
<name>A0A6M0RGB3_9CYAN</name>
<protein>
    <recommendedName>
        <fullName evidence="3">Serine kinase</fullName>
    </recommendedName>
</protein>
<evidence type="ECO:0000313" key="1">
    <source>
        <dbReference type="EMBL" id="NEZ55286.1"/>
    </source>
</evidence>
<comment type="caution">
    <text evidence="1">The sequence shown here is derived from an EMBL/GenBank/DDBJ whole genome shotgun (WGS) entry which is preliminary data.</text>
</comment>
<dbReference type="EMBL" id="QXHD01000004">
    <property type="protein sequence ID" value="NEZ55286.1"/>
    <property type="molecule type" value="Genomic_DNA"/>
</dbReference>
<keyword evidence="2" id="KW-1185">Reference proteome</keyword>
<evidence type="ECO:0000313" key="2">
    <source>
        <dbReference type="Proteomes" id="UP000481033"/>
    </source>
</evidence>
<proteinExistence type="predicted"/>
<dbReference type="InterPro" id="IPR027417">
    <property type="entry name" value="P-loop_NTPase"/>
</dbReference>
<dbReference type="Proteomes" id="UP000481033">
    <property type="component" value="Unassembled WGS sequence"/>
</dbReference>
<reference evidence="1 2" key="1">
    <citation type="journal article" date="2020" name="Microb. Ecol.">
        <title>Ecogenomics of the Marine Benthic Filamentous Cyanobacterium Adonisia.</title>
        <authorList>
            <person name="Walter J.M."/>
            <person name="Coutinho F.H."/>
            <person name="Leomil L."/>
            <person name="Hargreaves P.I."/>
            <person name="Campeao M.E."/>
            <person name="Vieira V.V."/>
            <person name="Silva B.S."/>
            <person name="Fistarol G.O."/>
            <person name="Salomon P.S."/>
            <person name="Sawabe T."/>
            <person name="Mino S."/>
            <person name="Hosokawa M."/>
            <person name="Miyashita H."/>
            <person name="Maruyama F."/>
            <person name="van Verk M.C."/>
            <person name="Dutilh B.E."/>
            <person name="Thompson C.C."/>
            <person name="Thompson F.L."/>
        </authorList>
    </citation>
    <scope>NUCLEOTIDE SEQUENCE [LARGE SCALE GENOMIC DNA]</scope>
    <source>
        <strain evidence="1 2">CCMR0081</strain>
    </source>
</reference>
<dbReference type="RefSeq" id="WP_163697091.1">
    <property type="nucleotide sequence ID" value="NZ_QXHD01000004.1"/>
</dbReference>
<evidence type="ECO:0008006" key="3">
    <source>
        <dbReference type="Google" id="ProtNLM"/>
    </source>
</evidence>